<reference evidence="2 3" key="1">
    <citation type="submission" date="2016-11" db="EMBL/GenBank/DDBJ databases">
        <title>Genome sequences of unsequenced Mycobacteria.</title>
        <authorList>
            <person name="Greninger A.L."/>
            <person name="Fang F."/>
            <person name="Jerome K.R."/>
        </authorList>
    </citation>
    <scope>NUCLEOTIDE SEQUENCE [LARGE SCALE GENOMIC DNA]</scope>
    <source>
        <strain evidence="2 3">M11</strain>
    </source>
</reference>
<gene>
    <name evidence="2" type="ORF">BRW65_23015</name>
</gene>
<sequence length="480" mass="52176">MTDNIMPSASGVRIAGDDYQWLHVWRACMEALHQDLTRNTDNPTIAVGVEEPGVGNGDDVVRYRQRPPHVYAQVKYAVDNRTSVGLTYLKDEGILQKMVNAHIALTVDGDPVEMRLVTNRTHDPTDVLMCDRDGRDGHLVPRAAQGGPNSQRGKARAAWARAADTDEPTLMAFLNDFRLDIAYDRGRLRDEISLLLTANGLRCDDNAIDQGTSWVAKQVIAGHRRLTLTDIKQAVTTLQLQAGSPWTTVSVATIKHDEVADQAAVSIDWVDRIAGEKHWHRVAPAPPHTWADLASEIASVPAQLGGAHRILVSGHMRQATGFLVGAELRRVLGYEVGIRQNDQLWRSQESIEAFDLEVTEHPVELGTDTALIVNVAANFADQAAEWIHLAGLPIATIVTASPSTGAGPTAVGTPVAANSLAVAIRDLARRHAGAGTLHLFLIGPLGLAVLLGHHWNRITTTKVYEHLGATEYVHAFTVEA</sequence>
<dbReference type="InterPro" id="IPR040836">
    <property type="entry name" value="SAVED"/>
</dbReference>
<dbReference type="EMBL" id="MPNT01000027">
    <property type="protein sequence ID" value="OJZ69476.1"/>
    <property type="molecule type" value="Genomic_DNA"/>
</dbReference>
<comment type="caution">
    <text evidence="2">The sequence shown here is derived from an EMBL/GenBank/DDBJ whole genome shotgun (WGS) entry which is preliminary data.</text>
</comment>
<dbReference type="NCBIfam" id="NF033611">
    <property type="entry name" value="SAVED"/>
    <property type="match status" value="1"/>
</dbReference>
<dbReference type="RefSeq" id="WP_065503025.1">
    <property type="nucleotide sequence ID" value="NZ_MPNT01000027.1"/>
</dbReference>
<evidence type="ECO:0000259" key="1">
    <source>
        <dbReference type="Pfam" id="PF18145"/>
    </source>
</evidence>
<dbReference type="AlphaFoldDB" id="A0A1Q4HP59"/>
<protein>
    <recommendedName>
        <fullName evidence="1">SMODS-associated and fused to various effectors domain-containing protein</fullName>
    </recommendedName>
</protein>
<proteinExistence type="predicted"/>
<evidence type="ECO:0000313" key="3">
    <source>
        <dbReference type="Proteomes" id="UP000186438"/>
    </source>
</evidence>
<evidence type="ECO:0000313" key="2">
    <source>
        <dbReference type="EMBL" id="OJZ69476.1"/>
    </source>
</evidence>
<dbReference type="STRING" id="53378.BRW65_23015"/>
<dbReference type="Pfam" id="PF18145">
    <property type="entry name" value="SAVED"/>
    <property type="match status" value="1"/>
</dbReference>
<organism evidence="2 3">
    <name type="scientific">Mycobacterium paraffinicum</name>
    <dbReference type="NCBI Taxonomy" id="53378"/>
    <lineage>
        <taxon>Bacteria</taxon>
        <taxon>Bacillati</taxon>
        <taxon>Actinomycetota</taxon>
        <taxon>Actinomycetes</taxon>
        <taxon>Mycobacteriales</taxon>
        <taxon>Mycobacteriaceae</taxon>
        <taxon>Mycobacterium</taxon>
    </lineage>
</organism>
<dbReference type="OrthoDB" id="7776223at2"/>
<accession>A0A1Q4HP59</accession>
<feature type="domain" description="SMODS-associated and fused to various effectors" evidence="1">
    <location>
        <begin position="296"/>
        <end position="478"/>
    </location>
</feature>
<dbReference type="Proteomes" id="UP000186438">
    <property type="component" value="Unassembled WGS sequence"/>
</dbReference>
<keyword evidence="3" id="KW-1185">Reference proteome</keyword>
<name>A0A1Q4HP59_9MYCO</name>